<dbReference type="Proteomes" id="UP000193431">
    <property type="component" value="Chromosome"/>
</dbReference>
<dbReference type="SUPFAM" id="SSF51556">
    <property type="entry name" value="Metallo-dependent hydrolases"/>
    <property type="match status" value="1"/>
</dbReference>
<keyword evidence="3" id="KW-0378">Hydrolase</keyword>
<keyword evidence="4" id="KW-1185">Reference proteome</keyword>
<feature type="signal peptide" evidence="1">
    <location>
        <begin position="1"/>
        <end position="21"/>
    </location>
</feature>
<dbReference type="InterPro" id="IPR051781">
    <property type="entry name" value="Metallo-dep_Hydrolase"/>
</dbReference>
<dbReference type="GO" id="GO:0016810">
    <property type="term" value="F:hydrolase activity, acting on carbon-nitrogen (but not peptide) bonds"/>
    <property type="evidence" value="ECO:0007669"/>
    <property type="project" value="InterPro"/>
</dbReference>
<evidence type="ECO:0000313" key="3">
    <source>
        <dbReference type="EMBL" id="ARN77033.1"/>
    </source>
</evidence>
<dbReference type="InterPro" id="IPR006680">
    <property type="entry name" value="Amidohydro-rel"/>
</dbReference>
<dbReference type="AlphaFoldDB" id="A0A1W6MHF2"/>
<dbReference type="STRING" id="331648.BST97_02905"/>
<feature type="domain" description="Amidohydrolase-related" evidence="2">
    <location>
        <begin position="347"/>
        <end position="394"/>
    </location>
</feature>
<dbReference type="InterPro" id="IPR011059">
    <property type="entry name" value="Metal-dep_hydrolase_composite"/>
</dbReference>
<evidence type="ECO:0000313" key="4">
    <source>
        <dbReference type="Proteomes" id="UP000193431"/>
    </source>
</evidence>
<proteinExistence type="predicted"/>
<protein>
    <submittedName>
        <fullName evidence="3">Amidohydrolase</fullName>
    </submittedName>
</protein>
<accession>A0A1W6MHF2</accession>
<dbReference type="PANTHER" id="PTHR43135:SF3">
    <property type="entry name" value="ALPHA-D-RIBOSE 1-METHYLPHOSPHONATE 5-TRIPHOSPHATE DIPHOSPHATASE"/>
    <property type="match status" value="1"/>
</dbReference>
<feature type="chain" id="PRO_5010870773" evidence="1">
    <location>
        <begin position="22"/>
        <end position="437"/>
    </location>
</feature>
<name>A0A1W6MHF2_9FLAO</name>
<dbReference type="InterPro" id="IPR032466">
    <property type="entry name" value="Metal_Hydrolase"/>
</dbReference>
<dbReference type="Pfam" id="PF01979">
    <property type="entry name" value="Amidohydro_1"/>
    <property type="match status" value="1"/>
</dbReference>
<dbReference type="PANTHER" id="PTHR43135">
    <property type="entry name" value="ALPHA-D-RIBOSE 1-METHYLPHOSPHONATE 5-TRIPHOSPHATE DIPHOSPHATASE"/>
    <property type="match status" value="1"/>
</dbReference>
<dbReference type="EMBL" id="CP019344">
    <property type="protein sequence ID" value="ARN77033.1"/>
    <property type="molecule type" value="Genomic_DNA"/>
</dbReference>
<organism evidence="3 4">
    <name type="scientific">Nonlabens spongiae</name>
    <dbReference type="NCBI Taxonomy" id="331648"/>
    <lineage>
        <taxon>Bacteria</taxon>
        <taxon>Pseudomonadati</taxon>
        <taxon>Bacteroidota</taxon>
        <taxon>Flavobacteriia</taxon>
        <taxon>Flavobacteriales</taxon>
        <taxon>Flavobacteriaceae</taxon>
        <taxon>Nonlabens</taxon>
    </lineage>
</organism>
<dbReference type="SUPFAM" id="SSF51338">
    <property type="entry name" value="Composite domain of metallo-dependent hydrolases"/>
    <property type="match status" value="1"/>
</dbReference>
<dbReference type="Gene3D" id="3.20.20.140">
    <property type="entry name" value="Metal-dependent hydrolases"/>
    <property type="match status" value="1"/>
</dbReference>
<sequence length="437" mass="48090">MKPMRKLTIVAALICSMITWAQQTPALAQKGAFTIMNATAHIGDGSVIENSIIVVEEGKITTIADATTVKMQPKGRVINAEGQHVYPGIIAMNATLGLVEVDAVKASDDEREIGTYNPHVRSVIAYNAESRVVESMRPNGVLMAQIVPRGGRISGKSSVVQLDAWNWEDASLLTDEGVHINWPSSFRRTGSWYNPGPIEPSKDYEKQVRELTDFVNNAKAYNATESKTGLNLKYAALNDAINGKQTVYFHVDGEKGIRDVLNFINKNGIQRPVLVGAREADKVAKTLVAMKVPVLAGRTHSLPSAEDEDFDLPYKFPKMLADKGVLVALENSGDMERHQTRNFPFLAGTVAGYGMDMEEALKLITLNPAKILGIDDKYGSLEEGKMATLFISKGNALEMMGNVLTHAFIDGREISLDSHQTELYERYMEKYGLEVKR</sequence>
<reference evidence="3 4" key="1">
    <citation type="submission" date="2016-11" db="EMBL/GenBank/DDBJ databases">
        <title>Trade-off between light-utilization and light-protection in marine flavobacteria.</title>
        <authorList>
            <person name="Kumagai Y."/>
        </authorList>
    </citation>
    <scope>NUCLEOTIDE SEQUENCE [LARGE SCALE GENOMIC DNA]</scope>
    <source>
        <strain evidence="3 4">JCM 13191</strain>
    </source>
</reference>
<evidence type="ECO:0000256" key="1">
    <source>
        <dbReference type="SAM" id="SignalP"/>
    </source>
</evidence>
<gene>
    <name evidence="3" type="ORF">BST97_02905</name>
</gene>
<keyword evidence="1" id="KW-0732">Signal</keyword>
<evidence type="ECO:0000259" key="2">
    <source>
        <dbReference type="Pfam" id="PF01979"/>
    </source>
</evidence>